<dbReference type="Proteomes" id="UP000831467">
    <property type="component" value="Chromosome"/>
</dbReference>
<dbReference type="RefSeq" id="WP_205814384.1">
    <property type="nucleotide sequence ID" value="NZ_CP078076.1"/>
</dbReference>
<gene>
    <name evidence="6" type="ORF">KV394_06830</name>
</gene>
<feature type="domain" description="Periplasmic binding protein" evidence="5">
    <location>
        <begin position="74"/>
        <end position="320"/>
    </location>
</feature>
<keyword evidence="3 4" id="KW-0732">Signal</keyword>
<comment type="similarity">
    <text evidence="2">Belongs to the bacterial solute-binding protein 2 family.</text>
</comment>
<evidence type="ECO:0000313" key="7">
    <source>
        <dbReference type="Proteomes" id="UP000831467"/>
    </source>
</evidence>
<dbReference type="Pfam" id="PF13407">
    <property type="entry name" value="Peripla_BP_4"/>
    <property type="match status" value="1"/>
</dbReference>
<dbReference type="CDD" id="cd06309">
    <property type="entry name" value="PBP1_galactofuranose_YtfQ-like"/>
    <property type="match status" value="1"/>
</dbReference>
<protein>
    <submittedName>
        <fullName evidence="6">ABC transporter substrate-binding protein</fullName>
    </submittedName>
</protein>
<dbReference type="SUPFAM" id="SSF53822">
    <property type="entry name" value="Periplasmic binding protein-like I"/>
    <property type="match status" value="1"/>
</dbReference>
<keyword evidence="7" id="KW-1185">Reference proteome</keyword>
<proteinExistence type="inferred from homology"/>
<dbReference type="PANTHER" id="PTHR46847">
    <property type="entry name" value="D-ALLOSE-BINDING PERIPLASMIC PROTEIN-RELATED"/>
    <property type="match status" value="1"/>
</dbReference>
<feature type="chain" id="PRO_5046328970" evidence="4">
    <location>
        <begin position="25"/>
        <end position="353"/>
    </location>
</feature>
<comment type="subcellular location">
    <subcellularLocation>
        <location evidence="1">Cell envelope</location>
    </subcellularLocation>
</comment>
<dbReference type="InterPro" id="IPR025997">
    <property type="entry name" value="SBP_2_dom"/>
</dbReference>
<evidence type="ECO:0000313" key="6">
    <source>
        <dbReference type="EMBL" id="UPL10833.1"/>
    </source>
</evidence>
<sequence length="353" mass="36445">MRSTRIITAAALAAGMLIAVSGCAKPLDDGGGAAANGKGTEQVVESSSEATCVNPKPSDKKLSELKIGFSQSENEQNPFRATETASVRQSVEDAGSEFVYTNANSDQAKQLSDIQSMINQGVDALIVAPISATGLQSAFEAAKAKGIPVITIDRETAGQPCTDFISFMGSDFEKQGQRAGEAMIDALGGKGVVAEIQGAPGSDVATLRTKGFAAATKDASGIDVVAQQTGNWATSEAQEVLAQLLSSNPDINAVYTHSDTMALGALTAISQAGLTPGADVTVVSIDGTKDAVKHVASGDIAAIVETNPRFGPAALDLLKDWFAGDPVSQKIIMKDELYTKKNAQDALDSGRAY</sequence>
<evidence type="ECO:0000259" key="5">
    <source>
        <dbReference type="Pfam" id="PF13407"/>
    </source>
</evidence>
<accession>A0ABY4IDJ5</accession>
<organism evidence="6 7">
    <name type="scientific">Microbacterium sufflavum</name>
    <dbReference type="NCBI Taxonomy" id="2851649"/>
    <lineage>
        <taxon>Bacteria</taxon>
        <taxon>Bacillati</taxon>
        <taxon>Actinomycetota</taxon>
        <taxon>Actinomycetes</taxon>
        <taxon>Micrococcales</taxon>
        <taxon>Microbacteriaceae</taxon>
        <taxon>Microbacterium</taxon>
    </lineage>
</organism>
<name>A0ABY4IDJ5_9MICO</name>
<evidence type="ECO:0000256" key="1">
    <source>
        <dbReference type="ARBA" id="ARBA00004196"/>
    </source>
</evidence>
<dbReference type="InterPro" id="IPR028082">
    <property type="entry name" value="Peripla_BP_I"/>
</dbReference>
<dbReference type="PANTHER" id="PTHR46847:SF3">
    <property type="entry name" value="GALACTOFURANOSE-BINDING PROTEIN YTFQ"/>
    <property type="match status" value="1"/>
</dbReference>
<reference evidence="6 7" key="1">
    <citation type="submission" date="2021-06" db="EMBL/GenBank/DDBJ databases">
        <title>Genome-based taxonomic framework of Microbacterium strains isolated from marine environment, the description of four new species and reclassification of four preexisting species.</title>
        <authorList>
            <person name="Lee S.D."/>
            <person name="Kim S.-M."/>
            <person name="Byeon Y.-S."/>
            <person name="Yang H.L."/>
            <person name="Kim I.S."/>
        </authorList>
    </citation>
    <scope>NUCLEOTIDE SEQUENCE [LARGE SCALE GENOMIC DNA]</scope>
    <source>
        <strain evidence="6 7">SSW1-51</strain>
    </source>
</reference>
<feature type="signal peptide" evidence="4">
    <location>
        <begin position="1"/>
        <end position="24"/>
    </location>
</feature>
<dbReference type="EMBL" id="CP078076">
    <property type="protein sequence ID" value="UPL10833.1"/>
    <property type="molecule type" value="Genomic_DNA"/>
</dbReference>
<dbReference type="Gene3D" id="3.40.50.2300">
    <property type="match status" value="2"/>
</dbReference>
<dbReference type="PROSITE" id="PS51257">
    <property type="entry name" value="PROKAR_LIPOPROTEIN"/>
    <property type="match status" value="1"/>
</dbReference>
<evidence type="ECO:0000256" key="4">
    <source>
        <dbReference type="SAM" id="SignalP"/>
    </source>
</evidence>
<evidence type="ECO:0000256" key="3">
    <source>
        <dbReference type="ARBA" id="ARBA00022729"/>
    </source>
</evidence>
<evidence type="ECO:0000256" key="2">
    <source>
        <dbReference type="ARBA" id="ARBA00007639"/>
    </source>
</evidence>